<dbReference type="EMBL" id="VSSQ01028007">
    <property type="protein sequence ID" value="MPM77532.1"/>
    <property type="molecule type" value="Genomic_DNA"/>
</dbReference>
<comment type="caution">
    <text evidence="1">The sequence shown here is derived from an EMBL/GenBank/DDBJ whole genome shotgun (WGS) entry which is preliminary data.</text>
</comment>
<proteinExistence type="predicted"/>
<accession>A0A645CL95</accession>
<dbReference type="AlphaFoldDB" id="A0A645CL95"/>
<gene>
    <name evidence="1" type="ORF">SDC9_124538</name>
</gene>
<organism evidence="1">
    <name type="scientific">bioreactor metagenome</name>
    <dbReference type="NCBI Taxonomy" id="1076179"/>
    <lineage>
        <taxon>unclassified sequences</taxon>
        <taxon>metagenomes</taxon>
        <taxon>ecological metagenomes</taxon>
    </lineage>
</organism>
<reference evidence="1" key="1">
    <citation type="submission" date="2019-08" db="EMBL/GenBank/DDBJ databases">
        <authorList>
            <person name="Kucharzyk K."/>
            <person name="Murdoch R.W."/>
            <person name="Higgins S."/>
            <person name="Loffler F."/>
        </authorList>
    </citation>
    <scope>NUCLEOTIDE SEQUENCE</scope>
</reference>
<protein>
    <submittedName>
        <fullName evidence="1">Uncharacterized protein</fullName>
    </submittedName>
</protein>
<evidence type="ECO:0000313" key="1">
    <source>
        <dbReference type="EMBL" id="MPM77532.1"/>
    </source>
</evidence>
<sequence length="196" mass="21547">MGRKPRASTSCCLLLWWSGALVAVSTPWGPKGKHGLWWEPSNPTSPGSCKVSPLLKSTKRKSLSCCTPETSPISPYLSAFPIDFLIVGGIQTSFPKPCTGLSCSMQMHTFCVNTQLPSEISSYASGTWWHTSMPTVFPCRRSGWTSSNATSWAYVKCPPFQPSWQNTCLPLGWKLASWSSIKMIGRVCFLEDTADL</sequence>
<name>A0A645CL95_9ZZZZ</name>